<evidence type="ECO:0000313" key="3">
    <source>
        <dbReference type="Proteomes" id="UP000659124"/>
    </source>
</evidence>
<protein>
    <recommendedName>
        <fullName evidence="4">GLPGLI family protein</fullName>
    </recommendedName>
</protein>
<dbReference type="EMBL" id="JACVFC010000002">
    <property type="protein sequence ID" value="MBC9932278.1"/>
    <property type="molecule type" value="Genomic_DNA"/>
</dbReference>
<proteinExistence type="predicted"/>
<evidence type="ECO:0000313" key="2">
    <source>
        <dbReference type="EMBL" id="MBC9932278.1"/>
    </source>
</evidence>
<feature type="signal peptide" evidence="1">
    <location>
        <begin position="1"/>
        <end position="23"/>
    </location>
</feature>
<comment type="caution">
    <text evidence="2">The sequence shown here is derived from an EMBL/GenBank/DDBJ whole genome shotgun (WGS) entry which is preliminary data.</text>
</comment>
<reference evidence="2 3" key="1">
    <citation type="submission" date="2020-09" db="EMBL/GenBank/DDBJ databases">
        <title>Genome sequences of type strains of Chitinophaga qingshengii and Chitinophaga varians.</title>
        <authorList>
            <person name="Kittiwongwattana C."/>
        </authorList>
    </citation>
    <scope>NUCLEOTIDE SEQUENCE [LARGE SCALE GENOMIC DNA]</scope>
    <source>
        <strain evidence="2 3">JCM 30026</strain>
    </source>
</reference>
<feature type="chain" id="PRO_5045046575" description="GLPGLI family protein" evidence="1">
    <location>
        <begin position="24"/>
        <end position="253"/>
    </location>
</feature>
<organism evidence="2 3">
    <name type="scientific">Chitinophaga qingshengii</name>
    <dbReference type="NCBI Taxonomy" id="1569794"/>
    <lineage>
        <taxon>Bacteria</taxon>
        <taxon>Pseudomonadati</taxon>
        <taxon>Bacteroidota</taxon>
        <taxon>Chitinophagia</taxon>
        <taxon>Chitinophagales</taxon>
        <taxon>Chitinophagaceae</taxon>
        <taxon>Chitinophaga</taxon>
    </lineage>
</organism>
<dbReference type="Proteomes" id="UP000659124">
    <property type="component" value="Unassembled WGS sequence"/>
</dbReference>
<evidence type="ECO:0000256" key="1">
    <source>
        <dbReference type="SAM" id="SignalP"/>
    </source>
</evidence>
<dbReference type="RefSeq" id="WP_188089407.1">
    <property type="nucleotide sequence ID" value="NZ_JACVFC010000002.1"/>
</dbReference>
<accession>A0ABR7TRR9</accession>
<name>A0ABR7TRR9_9BACT</name>
<keyword evidence="1" id="KW-0732">Signal</keyword>
<sequence length="253" mass="28153">MAFRKTFLIIIGSVLSSIGTLHAQENTSTVDICKIEFAAAIELMSSAKVVPAPKPPVAMAVYYNPDYLYGMLVQDDGKERSWLIWHHRKMLLQIDDKLGLPLNYGKQLKTNVYLPGEAKADTATYSTVADWDNESEYDSPGKGTLTLTEDTTTIQGYMCRKAIIQYHADSLGKAGPVRSVEIWYCPDLPAFVIPPYSFLQKIPGAALAIMTESTYGKKTFLQASSITQQQEDITFFRPAEDIQIMYPPAPVKP</sequence>
<evidence type="ECO:0008006" key="4">
    <source>
        <dbReference type="Google" id="ProtNLM"/>
    </source>
</evidence>
<gene>
    <name evidence="2" type="ORF">ICL07_17970</name>
</gene>
<keyword evidence="3" id="KW-1185">Reference proteome</keyword>